<keyword evidence="3" id="KW-1185">Reference proteome</keyword>
<feature type="compositionally biased region" description="Polar residues" evidence="1">
    <location>
        <begin position="270"/>
        <end position="286"/>
    </location>
</feature>
<feature type="compositionally biased region" description="Polar residues" evidence="1">
    <location>
        <begin position="131"/>
        <end position="147"/>
    </location>
</feature>
<dbReference type="PANTHER" id="PTHR38701:SF1">
    <property type="entry name" value="UP-REGULATED DURING SEPTATION PROTEIN 1 DOMAIN-CONTAINING PROTEIN"/>
    <property type="match status" value="1"/>
</dbReference>
<accession>A0A167C129</accession>
<reference evidence="2 3" key="1">
    <citation type="submission" date="2016-02" db="EMBL/GenBank/DDBJ databases">
        <title>Complete genome sequence and transcriptome regulation of the pentose utilising yeast Sugiyamaella lignohabitans.</title>
        <authorList>
            <person name="Bellasio M."/>
            <person name="Peymann A."/>
            <person name="Valli M."/>
            <person name="Sipitzky M."/>
            <person name="Graf A."/>
            <person name="Sauer M."/>
            <person name="Marx H."/>
            <person name="Mattanovich D."/>
        </authorList>
    </citation>
    <scope>NUCLEOTIDE SEQUENCE [LARGE SCALE GENOMIC DNA]</scope>
    <source>
        <strain evidence="2 3">CBS 10342</strain>
    </source>
</reference>
<dbReference type="Proteomes" id="UP000189580">
    <property type="component" value="Chromosome c"/>
</dbReference>
<proteinExistence type="predicted"/>
<feature type="compositionally biased region" description="Basic and acidic residues" evidence="1">
    <location>
        <begin position="420"/>
        <end position="432"/>
    </location>
</feature>
<dbReference type="PANTHER" id="PTHR38701">
    <property type="entry name" value="CHROMOSOME 8, WHOLE GENOME SHOTGUN SEQUENCE"/>
    <property type="match status" value="1"/>
</dbReference>
<feature type="region of interest" description="Disordered" evidence="1">
    <location>
        <begin position="269"/>
        <end position="336"/>
    </location>
</feature>
<feature type="compositionally biased region" description="Polar residues" evidence="1">
    <location>
        <begin position="221"/>
        <end position="231"/>
    </location>
</feature>
<dbReference type="RefSeq" id="XP_018733562.1">
    <property type="nucleotide sequence ID" value="XM_018880919.1"/>
</dbReference>
<dbReference type="OrthoDB" id="2555519at2759"/>
<feature type="region of interest" description="Disordered" evidence="1">
    <location>
        <begin position="1"/>
        <end position="69"/>
    </location>
</feature>
<sequence>MYRVNSTTVGAGTGHGMSPQPTGGGSARKVYVRQDRGADLGTGSGLGSGIGINPDGNGMGGSLQSPLPAAVKSTGEIGSKGMFVRANSDTKVRPGSGSVKLKAASVPVVATVSTSNSGIGIGAESVGGNGNVFSSNTPGSRASSVVSDRQPRPQLRQRVSVLDLKPELHYNASVSSKSSVSSLNHNQVQSQNVNPSLDGRRSSNDSGSAGVNAYNKRLMSPSVSGTNTPVISPTYKPLIGTKDSKVLKYSPTANVSAAAENLPSHVAVSSGANDQASDSFTPNLTESSTLASSSSSFPSLSSPSPSSSFASAPAGLLPSPSLHQGSTLPESSPKDHSEILVKLPDKSANIISKAIQQESEQSSVSESMTLVPVLQPSDVTSLSAVSKARAERKIKDLEITNTSLLSINRYLEKKIHRQKKDIERLSTRRTSDRSSMGRRTTRNTEHGSDGDSDNDSDNESRYSGDYENSDLDESSLSSDFSDDEYSELDSSFIDTTLLDEVQERTSAHISFLKSAEKFDTMLRQCLIISDSLLNDAMSSLDFTVKPSDIGKKVVAVDAGESDDP</sequence>
<feature type="compositionally biased region" description="Polar residues" evidence="1">
    <location>
        <begin position="1"/>
        <end position="10"/>
    </location>
</feature>
<gene>
    <name evidence="2" type="ORF">AWJ20_3881</name>
</gene>
<evidence type="ECO:0000313" key="2">
    <source>
        <dbReference type="EMBL" id="ANB11085.1"/>
    </source>
</evidence>
<dbReference type="KEGG" id="slb:AWJ20_3881"/>
<evidence type="ECO:0000313" key="3">
    <source>
        <dbReference type="Proteomes" id="UP000189580"/>
    </source>
</evidence>
<dbReference type="GeneID" id="30035951"/>
<evidence type="ECO:0000256" key="1">
    <source>
        <dbReference type="SAM" id="MobiDB-lite"/>
    </source>
</evidence>
<protein>
    <submittedName>
        <fullName evidence="2">Uncharacterized protein</fullName>
    </submittedName>
</protein>
<organism evidence="2 3">
    <name type="scientific">Sugiyamaella lignohabitans</name>
    <dbReference type="NCBI Taxonomy" id="796027"/>
    <lineage>
        <taxon>Eukaryota</taxon>
        <taxon>Fungi</taxon>
        <taxon>Dikarya</taxon>
        <taxon>Ascomycota</taxon>
        <taxon>Saccharomycotina</taxon>
        <taxon>Dipodascomycetes</taxon>
        <taxon>Dipodascales</taxon>
        <taxon>Trichomonascaceae</taxon>
        <taxon>Sugiyamaella</taxon>
    </lineage>
</organism>
<feature type="region of interest" description="Disordered" evidence="1">
    <location>
        <begin position="420"/>
        <end position="483"/>
    </location>
</feature>
<feature type="compositionally biased region" description="Low complexity" evidence="1">
    <location>
        <begin position="287"/>
        <end position="322"/>
    </location>
</feature>
<dbReference type="AlphaFoldDB" id="A0A167C129"/>
<feature type="region of interest" description="Disordered" evidence="1">
    <location>
        <begin position="127"/>
        <end position="156"/>
    </location>
</feature>
<name>A0A167C129_9ASCO</name>
<dbReference type="EMBL" id="CP014500">
    <property type="protein sequence ID" value="ANB11085.1"/>
    <property type="molecule type" value="Genomic_DNA"/>
</dbReference>
<feature type="region of interest" description="Disordered" evidence="1">
    <location>
        <begin position="173"/>
        <end position="237"/>
    </location>
</feature>
<feature type="compositionally biased region" description="Gly residues" evidence="1">
    <location>
        <begin position="40"/>
        <end position="50"/>
    </location>
</feature>
<feature type="compositionally biased region" description="Low complexity" evidence="1">
    <location>
        <begin position="173"/>
        <end position="182"/>
    </location>
</feature>
<feature type="compositionally biased region" description="Polar residues" evidence="1">
    <location>
        <begin position="183"/>
        <end position="195"/>
    </location>
</feature>